<name>A0ABW5HKV7_9PSEU</name>
<protein>
    <recommendedName>
        <fullName evidence="7">Mce-associated membrane protein</fullName>
    </recommendedName>
</protein>
<feature type="compositionally biased region" description="Acidic residues" evidence="3">
    <location>
        <begin position="44"/>
        <end position="55"/>
    </location>
</feature>
<dbReference type="EMBL" id="JBHUKS010000033">
    <property type="protein sequence ID" value="MFD2473566.1"/>
    <property type="molecule type" value="Genomic_DNA"/>
</dbReference>
<dbReference type="RefSeq" id="WP_378312148.1">
    <property type="nucleotide sequence ID" value="NZ_JBHUKS010000033.1"/>
</dbReference>
<evidence type="ECO:0008006" key="7">
    <source>
        <dbReference type="Google" id="ProtNLM"/>
    </source>
</evidence>
<accession>A0ABW5HKV7</accession>
<evidence type="ECO:0000256" key="1">
    <source>
        <dbReference type="ARBA" id="ARBA00004370"/>
    </source>
</evidence>
<comment type="subcellular location">
    <subcellularLocation>
        <location evidence="1">Membrane</location>
    </subcellularLocation>
</comment>
<feature type="region of interest" description="Disordered" evidence="3">
    <location>
        <begin position="1"/>
        <end position="59"/>
    </location>
</feature>
<reference evidence="6" key="1">
    <citation type="journal article" date="2019" name="Int. J. Syst. Evol. Microbiol.">
        <title>The Global Catalogue of Microorganisms (GCM) 10K type strain sequencing project: providing services to taxonomists for standard genome sequencing and annotation.</title>
        <authorList>
            <consortium name="The Broad Institute Genomics Platform"/>
            <consortium name="The Broad Institute Genome Sequencing Center for Infectious Disease"/>
            <person name="Wu L."/>
            <person name="Ma J."/>
        </authorList>
    </citation>
    <scope>NUCLEOTIDE SEQUENCE [LARGE SCALE GENOMIC DNA]</scope>
    <source>
        <strain evidence="6">CGMCC 4.7641</strain>
    </source>
</reference>
<sequence>MTENKTRSAVRTMDRKPSPHPRDVDLDEADEPSDGPVSEKDAESPEEEDDVAEPDAGDRPRKWYERLPLAALVVAALIVGLGAADIVLFNRANDTAATDQARADATKAAQQAVPAVLSYNPGSLDGYASEAKSKTTGEFQAALGSLIEQSVLPAAKQQQISTKAQVTASSVVSAESGKVVLLMYVNQTTTSTKLAQPALEGSRLRVTMQRPGDVWLISHLDPV</sequence>
<comment type="caution">
    <text evidence="5">The sequence shown here is derived from an EMBL/GenBank/DDBJ whole genome shotgun (WGS) entry which is preliminary data.</text>
</comment>
<keyword evidence="4" id="KW-0812">Transmembrane</keyword>
<evidence type="ECO:0000256" key="4">
    <source>
        <dbReference type="SAM" id="Phobius"/>
    </source>
</evidence>
<feature type="transmembrane region" description="Helical" evidence="4">
    <location>
        <begin position="69"/>
        <end position="89"/>
    </location>
</feature>
<evidence type="ECO:0000313" key="6">
    <source>
        <dbReference type="Proteomes" id="UP001597483"/>
    </source>
</evidence>
<gene>
    <name evidence="5" type="ORF">ACFSVL_39625</name>
</gene>
<evidence type="ECO:0000256" key="2">
    <source>
        <dbReference type="ARBA" id="ARBA00023136"/>
    </source>
</evidence>
<feature type="compositionally biased region" description="Basic and acidic residues" evidence="3">
    <location>
        <begin position="1"/>
        <end position="24"/>
    </location>
</feature>
<organism evidence="5 6">
    <name type="scientific">Amycolatopsis silviterrae</name>
    <dbReference type="NCBI Taxonomy" id="1656914"/>
    <lineage>
        <taxon>Bacteria</taxon>
        <taxon>Bacillati</taxon>
        <taxon>Actinomycetota</taxon>
        <taxon>Actinomycetes</taxon>
        <taxon>Pseudonocardiales</taxon>
        <taxon>Pseudonocardiaceae</taxon>
        <taxon>Amycolatopsis</taxon>
    </lineage>
</organism>
<keyword evidence="6" id="KW-1185">Reference proteome</keyword>
<dbReference type="PANTHER" id="PTHR37042">
    <property type="entry name" value="OUTER MEMBRANE PROTEIN RV1973"/>
    <property type="match status" value="1"/>
</dbReference>
<keyword evidence="2 4" id="KW-0472">Membrane</keyword>
<evidence type="ECO:0000313" key="5">
    <source>
        <dbReference type="EMBL" id="MFD2473566.1"/>
    </source>
</evidence>
<evidence type="ECO:0000256" key="3">
    <source>
        <dbReference type="SAM" id="MobiDB-lite"/>
    </source>
</evidence>
<dbReference type="PANTHER" id="PTHR37042:SF4">
    <property type="entry name" value="OUTER MEMBRANE PROTEIN RV1973"/>
    <property type="match status" value="1"/>
</dbReference>
<proteinExistence type="predicted"/>
<keyword evidence="4" id="KW-1133">Transmembrane helix</keyword>
<dbReference type="Proteomes" id="UP001597483">
    <property type="component" value="Unassembled WGS sequence"/>
</dbReference>